<evidence type="ECO:0000313" key="3">
    <source>
        <dbReference type="Proteomes" id="UP000830116"/>
    </source>
</evidence>
<name>A0ABY4CGR9_9BACT</name>
<reference evidence="2" key="1">
    <citation type="submission" date="2022-03" db="EMBL/GenBank/DDBJ databases">
        <title>Genome Identification and Characterization of new species Bdellovibrio reynosense LBG001 sp. nov. from a Mexico soil sample.</title>
        <authorList>
            <person name="Camilli A."/>
            <person name="Ajao Y."/>
            <person name="Guo X."/>
        </authorList>
    </citation>
    <scope>NUCLEOTIDE SEQUENCE</scope>
    <source>
        <strain evidence="2">LBG001</strain>
    </source>
</reference>
<feature type="chain" id="PRO_5046839761" evidence="1">
    <location>
        <begin position="18"/>
        <end position="94"/>
    </location>
</feature>
<dbReference type="Proteomes" id="UP000830116">
    <property type="component" value="Chromosome"/>
</dbReference>
<evidence type="ECO:0000256" key="1">
    <source>
        <dbReference type="SAM" id="SignalP"/>
    </source>
</evidence>
<proteinExistence type="predicted"/>
<dbReference type="RefSeq" id="WP_243537845.1">
    <property type="nucleotide sequence ID" value="NZ_CP093442.1"/>
</dbReference>
<gene>
    <name evidence="2" type="ORF">MNR06_00365</name>
</gene>
<keyword evidence="3" id="KW-1185">Reference proteome</keyword>
<dbReference type="EMBL" id="CP093442">
    <property type="protein sequence ID" value="UOF01405.1"/>
    <property type="molecule type" value="Genomic_DNA"/>
</dbReference>
<keyword evidence="1" id="KW-0732">Signal</keyword>
<sequence>MKTLIVTLLLSSSLSFAAPLNKADCELILSIPETTDQWRQAEYGKCLEESSSIDEQMVCATKCDPEFFGWDEVEANKCFHQCLAVDQMTDAGCQ</sequence>
<evidence type="ECO:0000313" key="2">
    <source>
        <dbReference type="EMBL" id="UOF01405.1"/>
    </source>
</evidence>
<organism evidence="2 3">
    <name type="scientific">Bdellovibrio reynosensis</name>
    <dbReference type="NCBI Taxonomy" id="2835041"/>
    <lineage>
        <taxon>Bacteria</taxon>
        <taxon>Pseudomonadati</taxon>
        <taxon>Bdellovibrionota</taxon>
        <taxon>Bdellovibrionia</taxon>
        <taxon>Bdellovibrionales</taxon>
        <taxon>Pseudobdellovibrionaceae</taxon>
        <taxon>Bdellovibrio</taxon>
    </lineage>
</organism>
<feature type="signal peptide" evidence="1">
    <location>
        <begin position="1"/>
        <end position="17"/>
    </location>
</feature>
<accession>A0ABY4CGR9</accession>
<protein>
    <submittedName>
        <fullName evidence="2">Uncharacterized protein</fullName>
    </submittedName>
</protein>